<keyword evidence="1" id="KW-0238">DNA-binding</keyword>
<evidence type="ECO:0000256" key="1">
    <source>
        <dbReference type="ARBA" id="ARBA00023125"/>
    </source>
</evidence>
<dbReference type="PANTHER" id="PTHR21166:SF2">
    <property type="entry name" value="CELL DIVISION CONTROL PROTEIN 24 OB DOMAIN-CONTAINING PROTEIN-RELATED"/>
    <property type="match status" value="1"/>
</dbReference>
<evidence type="ECO:0000313" key="6">
    <source>
        <dbReference type="EMBL" id="CAL5134927.1"/>
    </source>
</evidence>
<evidence type="ECO:0000259" key="5">
    <source>
        <dbReference type="Pfam" id="PF24903"/>
    </source>
</evidence>
<accession>A0AAV2TF74</accession>
<dbReference type="PANTHER" id="PTHR21166">
    <property type="entry name" value="CELL DIVISION CONTROL PROTEIN 24 OB DOMAIN-CONTAINING PROTEIN-RELATED"/>
    <property type="match status" value="1"/>
</dbReference>
<feature type="domain" description="MEIOB-like N-terminal" evidence="5">
    <location>
        <begin position="17"/>
        <end position="142"/>
    </location>
</feature>
<dbReference type="InterPro" id="IPR052469">
    <property type="entry name" value="MEIOB"/>
</dbReference>
<evidence type="ECO:0000256" key="4">
    <source>
        <dbReference type="SAM" id="MobiDB-lite"/>
    </source>
</evidence>
<name>A0AAV2TF74_CALDB</name>
<feature type="region of interest" description="Disordered" evidence="4">
    <location>
        <begin position="211"/>
        <end position="234"/>
    </location>
</feature>
<evidence type="ECO:0000256" key="3">
    <source>
        <dbReference type="ARBA" id="ARBA00038329"/>
    </source>
</evidence>
<reference evidence="6" key="1">
    <citation type="submission" date="2024-06" db="EMBL/GenBank/DDBJ databases">
        <authorList>
            <person name="Liu X."/>
            <person name="Lenzi L."/>
            <person name="Haldenby T S."/>
            <person name="Uol C."/>
        </authorList>
    </citation>
    <scope>NUCLEOTIDE SEQUENCE</scope>
</reference>
<dbReference type="Gene3D" id="2.40.50.140">
    <property type="entry name" value="Nucleic acid-binding proteins"/>
    <property type="match status" value="1"/>
</dbReference>
<comment type="caution">
    <text evidence="6">The sequence shown here is derived from an EMBL/GenBank/DDBJ whole genome shotgun (WGS) entry which is preliminary data.</text>
</comment>
<evidence type="ECO:0000256" key="2">
    <source>
        <dbReference type="ARBA" id="ARBA00023254"/>
    </source>
</evidence>
<dbReference type="GO" id="GO:0008310">
    <property type="term" value="F:single-stranded DNA 3'-5' DNA exonuclease activity"/>
    <property type="evidence" value="ECO:0007669"/>
    <property type="project" value="TreeGrafter"/>
</dbReference>
<dbReference type="AlphaFoldDB" id="A0AAV2TF74"/>
<dbReference type="GO" id="GO:0003697">
    <property type="term" value="F:single-stranded DNA binding"/>
    <property type="evidence" value="ECO:0007669"/>
    <property type="project" value="TreeGrafter"/>
</dbReference>
<proteinExistence type="inferred from homology"/>
<dbReference type="Pfam" id="PF24903">
    <property type="entry name" value="OB_MEIOB_N"/>
    <property type="match status" value="1"/>
</dbReference>
<evidence type="ECO:0000313" key="7">
    <source>
        <dbReference type="Proteomes" id="UP001497525"/>
    </source>
</evidence>
<keyword evidence="2" id="KW-0469">Meiosis</keyword>
<dbReference type="Proteomes" id="UP001497525">
    <property type="component" value="Unassembled WGS sequence"/>
</dbReference>
<feature type="compositionally biased region" description="Polar residues" evidence="4">
    <location>
        <begin position="217"/>
        <end position="234"/>
    </location>
</feature>
<dbReference type="EMBL" id="CAXLJL010000234">
    <property type="protein sequence ID" value="CAL5134927.1"/>
    <property type="molecule type" value="Genomic_DNA"/>
</dbReference>
<dbReference type="GO" id="GO:0000712">
    <property type="term" value="P:resolution of meiotic recombination intermediates"/>
    <property type="evidence" value="ECO:0007669"/>
    <property type="project" value="TreeGrafter"/>
</dbReference>
<protein>
    <recommendedName>
        <fullName evidence="5">MEIOB-like N-terminal domain-containing protein</fullName>
    </recommendedName>
</protein>
<dbReference type="SUPFAM" id="SSF50249">
    <property type="entry name" value="Nucleic acid-binding proteins"/>
    <property type="match status" value="1"/>
</dbReference>
<organism evidence="6 7">
    <name type="scientific">Calicophoron daubneyi</name>
    <name type="common">Rumen fluke</name>
    <name type="synonym">Paramphistomum daubneyi</name>
    <dbReference type="NCBI Taxonomy" id="300641"/>
    <lineage>
        <taxon>Eukaryota</taxon>
        <taxon>Metazoa</taxon>
        <taxon>Spiralia</taxon>
        <taxon>Lophotrochozoa</taxon>
        <taxon>Platyhelminthes</taxon>
        <taxon>Trematoda</taxon>
        <taxon>Digenea</taxon>
        <taxon>Plagiorchiida</taxon>
        <taxon>Pronocephalata</taxon>
        <taxon>Paramphistomoidea</taxon>
        <taxon>Paramphistomidae</taxon>
        <taxon>Calicophoron</taxon>
    </lineage>
</organism>
<sequence>MAWKNAMNPKLRSNGLEAISIKDVSPEITRFNLIGIVIHKLPVKRFLKRDDLQTGGKRQSQAVLGFTLRDSLNDYINGSLWGTCTNVNSIASGFSIGDCVMVIGAKAKEKVAGSYESTFLAQTTSGYHLILSDVSGSITHFDFPDKSFTACLKSALVRPADKHLPLCGIIQREQRQPRGFTKDKKWMSECFTFFAAVADIGTPKTVILNRSRRLSGPQPNESKQDPECSTTVSYSESSEDVAELLQRCELTLFDETCVEFPMVLWNEDWIHIAISTFIPHVTTLSVVDCPVRFDNYRRGVVAVPNSRTLIIVAPECAEANRLSQYAKHLASRMGKGFECDISQVTKTGEYKFTQPIPLPFKSAPTEIYRVPLNSIHTIATIRDLKAGKVVGGYGITFALFTKMDLDHENMRSLVTLHCNSCQRRMTPCDPPADYDVPAPGKPAVTTASILHAMCTTNACPFSCQRFPWTDELHVQLDYGTMVNISDHTGTYRRTLLANEAMKNLVGIEVKDFITLSCEERARIKWQICLHRFKIYFWTEQTSFNNPTPLITIIACEKPNAFEVTNSLKGEAAERY</sequence>
<dbReference type="InterPro" id="IPR012340">
    <property type="entry name" value="NA-bd_OB-fold"/>
</dbReference>
<gene>
    <name evidence="6" type="ORF">CDAUBV1_LOCUS9019</name>
</gene>
<dbReference type="InterPro" id="IPR056880">
    <property type="entry name" value="OB_MEIOB_N"/>
</dbReference>
<comment type="similarity">
    <text evidence="3">Belongs to the MEIOB family.</text>
</comment>